<protein>
    <submittedName>
        <fullName evidence="2">Uncharacterized protein</fullName>
    </submittedName>
</protein>
<dbReference type="Proteomes" id="UP000030518">
    <property type="component" value="Unassembled WGS sequence"/>
</dbReference>
<sequence>MRTSAKILLPAIALLALSACKREDNAAVAPAATAAAPATMQAPVTATVATAPGVSESPAPGEHTTFDAKAFAGAFSDANMDVTFAADGTYTLDSQAAAGSAGTWTLEPDARHIRLDPNAKAEDDRVYELVDNDQLKAANGTQVLRRKGSAR</sequence>
<dbReference type="EMBL" id="JRKJ01000005">
    <property type="protein sequence ID" value="KGQ19988.1"/>
    <property type="molecule type" value="Genomic_DNA"/>
</dbReference>
<feature type="signal peptide" evidence="1">
    <location>
        <begin position="1"/>
        <end position="26"/>
    </location>
</feature>
<comment type="caution">
    <text evidence="2">The sequence shown here is derived from an EMBL/GenBank/DDBJ whole genome shotgun (WGS) entry which is preliminary data.</text>
</comment>
<dbReference type="OrthoDB" id="5348860at2"/>
<dbReference type="AlphaFoldDB" id="A0A0A2WJK0"/>
<evidence type="ECO:0000313" key="3">
    <source>
        <dbReference type="Proteomes" id="UP000030518"/>
    </source>
</evidence>
<dbReference type="RefSeq" id="WP_036166993.1">
    <property type="nucleotide sequence ID" value="NZ_JRKJ01000005.1"/>
</dbReference>
<feature type="chain" id="PRO_5002007669" evidence="1">
    <location>
        <begin position="27"/>
        <end position="151"/>
    </location>
</feature>
<evidence type="ECO:0000313" key="2">
    <source>
        <dbReference type="EMBL" id="KGQ19988.1"/>
    </source>
</evidence>
<proteinExistence type="predicted"/>
<reference evidence="2 3" key="1">
    <citation type="submission" date="2014-09" db="EMBL/GenBank/DDBJ databases">
        <title>Genome sequences of Lysobacter dokdonensis DS-58.</title>
        <authorList>
            <person name="Kim J.F."/>
            <person name="Kwak M.-J."/>
        </authorList>
    </citation>
    <scope>NUCLEOTIDE SEQUENCE [LARGE SCALE GENOMIC DNA]</scope>
    <source>
        <strain evidence="2 3">DS-58</strain>
    </source>
</reference>
<dbReference type="STRING" id="1300345.LF41_2497"/>
<organism evidence="2 3">
    <name type="scientific">Lysobacter dokdonensis DS-58</name>
    <dbReference type="NCBI Taxonomy" id="1300345"/>
    <lineage>
        <taxon>Bacteria</taxon>
        <taxon>Pseudomonadati</taxon>
        <taxon>Pseudomonadota</taxon>
        <taxon>Gammaproteobacteria</taxon>
        <taxon>Lysobacterales</taxon>
        <taxon>Lysobacteraceae</taxon>
        <taxon>Noviluteimonas</taxon>
    </lineage>
</organism>
<evidence type="ECO:0000256" key="1">
    <source>
        <dbReference type="SAM" id="SignalP"/>
    </source>
</evidence>
<keyword evidence="3" id="KW-1185">Reference proteome</keyword>
<dbReference type="PROSITE" id="PS51257">
    <property type="entry name" value="PROKAR_LIPOPROTEIN"/>
    <property type="match status" value="1"/>
</dbReference>
<gene>
    <name evidence="2" type="ORF">LF41_2497</name>
</gene>
<dbReference type="PATRIC" id="fig|1300345.3.peg.1062"/>
<keyword evidence="1" id="KW-0732">Signal</keyword>
<accession>A0A0A2WJK0</accession>
<name>A0A0A2WJK0_9GAMM</name>